<sequence length="304" mass="33903">MNELALFAGAGGGVLASYLLGWRTVCAVERDAYAAQVLAQRQNDGILEAFPIWSDITTFDGKPWQGIVDVISGGFPCQDISSAGKGAGIEGERSGLWSEMARIIGEVRPRYVFVENSPMLVSRGLTRVISDLAQMGYDAQWARFSASNFGAPHIRDRIWIVAKWSQLLSHSELHRSRWWKQQQEGLKEASNAISDTQSFGWEQARQGEQSSKERFSRRGGEFAHPDCLNEQRVFTSDADQERWQEQGKRSARSSCNEFTWWQVEPELGRVADGVAHRVDRLKAIGNGQVSIVAKCAFEYLGGAK</sequence>
<feature type="active site" evidence="7">
    <location>
        <position position="77"/>
    </location>
</feature>
<dbReference type="EC" id="2.1.1.37" evidence="1"/>
<dbReference type="Gene3D" id="3.40.50.150">
    <property type="entry name" value="Vaccinia Virus protein VP39"/>
    <property type="match status" value="1"/>
</dbReference>
<dbReference type="RefSeq" id="WP_004700250.1">
    <property type="nucleotide sequence ID" value="NZ_KB851200.1"/>
</dbReference>
<comment type="catalytic activity">
    <reaction evidence="6">
        <text>a 2'-deoxycytidine in DNA + S-adenosyl-L-methionine = a 5-methyl-2'-deoxycytidine in DNA + S-adenosyl-L-homocysteine + H(+)</text>
        <dbReference type="Rhea" id="RHEA:13681"/>
        <dbReference type="Rhea" id="RHEA-COMP:11369"/>
        <dbReference type="Rhea" id="RHEA-COMP:11370"/>
        <dbReference type="ChEBI" id="CHEBI:15378"/>
        <dbReference type="ChEBI" id="CHEBI:57856"/>
        <dbReference type="ChEBI" id="CHEBI:59789"/>
        <dbReference type="ChEBI" id="CHEBI:85452"/>
        <dbReference type="ChEBI" id="CHEBI:85454"/>
        <dbReference type="EC" id="2.1.1.37"/>
    </reaction>
</comment>
<dbReference type="HOGENOM" id="CLU_006958_5_0_6"/>
<dbReference type="PROSITE" id="PS00094">
    <property type="entry name" value="C5_MTASE_1"/>
    <property type="match status" value="1"/>
</dbReference>
<dbReference type="OrthoDB" id="9813719at2"/>
<dbReference type="Pfam" id="PF00145">
    <property type="entry name" value="DNA_methylase"/>
    <property type="match status" value="1"/>
</dbReference>
<feature type="compositionally biased region" description="Basic and acidic residues" evidence="8">
    <location>
        <begin position="210"/>
        <end position="223"/>
    </location>
</feature>
<dbReference type="EMBL" id="APOO01000021">
    <property type="protein sequence ID" value="ENU43180.1"/>
    <property type="molecule type" value="Genomic_DNA"/>
</dbReference>
<dbReference type="GO" id="GO:0003677">
    <property type="term" value="F:DNA binding"/>
    <property type="evidence" value="ECO:0007669"/>
    <property type="project" value="TreeGrafter"/>
</dbReference>
<evidence type="ECO:0000256" key="2">
    <source>
        <dbReference type="ARBA" id="ARBA00022603"/>
    </source>
</evidence>
<dbReference type="InterPro" id="IPR001525">
    <property type="entry name" value="C5_MeTfrase"/>
</dbReference>
<evidence type="ECO:0000256" key="5">
    <source>
        <dbReference type="ARBA" id="ARBA00022747"/>
    </source>
</evidence>
<dbReference type="GO" id="GO:0003886">
    <property type="term" value="F:DNA (cytosine-5-)-methyltransferase activity"/>
    <property type="evidence" value="ECO:0007669"/>
    <property type="project" value="UniProtKB-EC"/>
</dbReference>
<proteinExistence type="inferred from homology"/>
<dbReference type="InterPro" id="IPR050390">
    <property type="entry name" value="C5-Methyltransferase"/>
</dbReference>
<organism evidence="9 10">
    <name type="scientific">Acinetobacter seifertii</name>
    <dbReference type="NCBI Taxonomy" id="1530123"/>
    <lineage>
        <taxon>Bacteria</taxon>
        <taxon>Pseudomonadati</taxon>
        <taxon>Pseudomonadota</taxon>
        <taxon>Gammaproteobacteria</taxon>
        <taxon>Moraxellales</taxon>
        <taxon>Moraxellaceae</taxon>
        <taxon>Acinetobacter</taxon>
        <taxon>Acinetobacter calcoaceticus/baumannii complex</taxon>
    </lineage>
</organism>
<keyword evidence="4 7" id="KW-0949">S-adenosyl-L-methionine</keyword>
<name>N8QX55_9GAMM</name>
<dbReference type="PATRIC" id="fig|520709.3.peg.1847"/>
<reference evidence="9 10" key="2">
    <citation type="journal article" date="2015" name="Int. J. Syst. Evol. Microbiol.">
        <title>Acinetobacter seifertii sp. nov., a member of the Acinetobacter calcoaceticus-Acinetobacter baumannii complex isolated from human clinical specimens.</title>
        <authorList>
            <person name="Nemec A."/>
            <person name="Krizova L."/>
            <person name="Maixnerova M."/>
            <person name="Sedo O."/>
            <person name="Brisse S."/>
            <person name="Higgins P.G."/>
        </authorList>
    </citation>
    <scope>NUCLEOTIDE SEQUENCE [LARGE SCALE GENOMIC DNA]</scope>
    <source>
        <strain evidence="9 10">NIPH 973</strain>
    </source>
</reference>
<dbReference type="AlphaFoldDB" id="N8QX55"/>
<evidence type="ECO:0000256" key="4">
    <source>
        <dbReference type="ARBA" id="ARBA00022691"/>
    </source>
</evidence>
<dbReference type="GO" id="GO:0044027">
    <property type="term" value="P:negative regulation of gene expression via chromosomal CpG island methylation"/>
    <property type="evidence" value="ECO:0007669"/>
    <property type="project" value="TreeGrafter"/>
</dbReference>
<evidence type="ECO:0000256" key="1">
    <source>
        <dbReference type="ARBA" id="ARBA00011975"/>
    </source>
</evidence>
<evidence type="ECO:0000256" key="6">
    <source>
        <dbReference type="ARBA" id="ARBA00047422"/>
    </source>
</evidence>
<keyword evidence="5" id="KW-0680">Restriction system</keyword>
<evidence type="ECO:0000256" key="3">
    <source>
        <dbReference type="ARBA" id="ARBA00022679"/>
    </source>
</evidence>
<comment type="caution">
    <text evidence="9">The sequence shown here is derived from an EMBL/GenBank/DDBJ whole genome shotgun (WGS) entry which is preliminary data.</text>
</comment>
<dbReference type="PANTHER" id="PTHR10629:SF52">
    <property type="entry name" value="DNA (CYTOSINE-5)-METHYLTRANSFERASE 1"/>
    <property type="match status" value="1"/>
</dbReference>
<dbReference type="SUPFAM" id="SSF53335">
    <property type="entry name" value="S-adenosyl-L-methionine-dependent methyltransferases"/>
    <property type="match status" value="1"/>
</dbReference>
<keyword evidence="3 7" id="KW-0808">Transferase</keyword>
<dbReference type="GO" id="GO:0009307">
    <property type="term" value="P:DNA restriction-modification system"/>
    <property type="evidence" value="ECO:0007669"/>
    <property type="project" value="UniProtKB-KW"/>
</dbReference>
<evidence type="ECO:0000256" key="8">
    <source>
        <dbReference type="SAM" id="MobiDB-lite"/>
    </source>
</evidence>
<evidence type="ECO:0000256" key="7">
    <source>
        <dbReference type="PROSITE-ProRule" id="PRU01016"/>
    </source>
</evidence>
<evidence type="ECO:0000313" key="10">
    <source>
        <dbReference type="Proteomes" id="UP000013065"/>
    </source>
</evidence>
<feature type="region of interest" description="Disordered" evidence="8">
    <location>
        <begin position="197"/>
        <end position="223"/>
    </location>
</feature>
<dbReference type="PANTHER" id="PTHR10629">
    <property type="entry name" value="CYTOSINE-SPECIFIC METHYLTRANSFERASE"/>
    <property type="match status" value="1"/>
</dbReference>
<dbReference type="Proteomes" id="UP000013065">
    <property type="component" value="Unassembled WGS sequence"/>
</dbReference>
<reference evidence="10" key="1">
    <citation type="submission" date="2013-02" db="EMBL/GenBank/DDBJ databases">
        <title>The Genome Sequence of Acinetobacter sp. NIPH 973.</title>
        <authorList>
            <consortium name="The Broad Institute Genome Sequencing Platform"/>
            <consortium name="The Broad Institute Genome Sequencing Center for Infectious Disease"/>
            <person name="Cerqueira G."/>
            <person name="Feldgarden M."/>
            <person name="Courvalin P."/>
            <person name="Perichon B."/>
            <person name="Grillot-Courvalin C."/>
            <person name="Clermont D."/>
            <person name="Rocha E."/>
            <person name="Yoon E.-J."/>
            <person name="Nemec A."/>
            <person name="Walker B."/>
            <person name="Young S.K."/>
            <person name="Zeng Q."/>
            <person name="Gargeya S."/>
            <person name="Fitzgerald M."/>
            <person name="Haas B."/>
            <person name="Abouelleil A."/>
            <person name="Alvarado L."/>
            <person name="Arachchi H.M."/>
            <person name="Berlin A.M."/>
            <person name="Chapman S.B."/>
            <person name="Dewar J."/>
            <person name="Goldberg J."/>
            <person name="Griggs A."/>
            <person name="Gujja S."/>
            <person name="Hansen M."/>
            <person name="Howarth C."/>
            <person name="Imamovic A."/>
            <person name="Larimer J."/>
            <person name="McCowan C."/>
            <person name="Murphy C."/>
            <person name="Neiman D."/>
            <person name="Pearson M."/>
            <person name="Priest M."/>
            <person name="Roberts A."/>
            <person name="Saif S."/>
            <person name="Shea T."/>
            <person name="Sisk P."/>
            <person name="Sykes S."/>
            <person name="Wortman J."/>
            <person name="Nusbaum C."/>
            <person name="Birren B."/>
        </authorList>
    </citation>
    <scope>NUCLEOTIDE SEQUENCE [LARGE SCALE GENOMIC DNA]</scope>
    <source>
        <strain evidence="10">NIPH 973</strain>
    </source>
</reference>
<dbReference type="InterPro" id="IPR029063">
    <property type="entry name" value="SAM-dependent_MTases_sf"/>
</dbReference>
<dbReference type="GO" id="GO:0032259">
    <property type="term" value="P:methylation"/>
    <property type="evidence" value="ECO:0007669"/>
    <property type="project" value="UniProtKB-KW"/>
</dbReference>
<keyword evidence="2 7" id="KW-0489">Methyltransferase</keyword>
<dbReference type="PRINTS" id="PR00105">
    <property type="entry name" value="C5METTRFRASE"/>
</dbReference>
<protein>
    <recommendedName>
        <fullName evidence="1">DNA (cytosine-5-)-methyltransferase</fullName>
        <ecNumber evidence="1">2.1.1.37</ecNumber>
    </recommendedName>
</protein>
<gene>
    <name evidence="9" type="ORF">F985_01890</name>
</gene>
<evidence type="ECO:0000313" key="9">
    <source>
        <dbReference type="EMBL" id="ENU43180.1"/>
    </source>
</evidence>
<dbReference type="PROSITE" id="PS51679">
    <property type="entry name" value="SAM_MT_C5"/>
    <property type="match status" value="1"/>
</dbReference>
<accession>N8QX55</accession>
<dbReference type="InterPro" id="IPR018117">
    <property type="entry name" value="C5_DNA_meth_AS"/>
</dbReference>
<comment type="similarity">
    <text evidence="7">Belongs to the class I-like SAM-binding methyltransferase superfamily. C5-methyltransferase family.</text>
</comment>